<feature type="domain" description="DUF3821" evidence="5">
    <location>
        <begin position="41"/>
        <end position="289"/>
    </location>
</feature>
<dbReference type="Proteomes" id="UP000245934">
    <property type="component" value="Unassembled WGS sequence"/>
</dbReference>
<protein>
    <recommendedName>
        <fullName evidence="5">DUF3821 domain-containing protein</fullName>
    </recommendedName>
</protein>
<feature type="repeat" description="TPR" evidence="3">
    <location>
        <begin position="528"/>
        <end position="561"/>
    </location>
</feature>
<keyword evidence="7" id="KW-1185">Reference proteome</keyword>
<organism evidence="6 7">
    <name type="scientific">Methanospirillum stamsii</name>
    <dbReference type="NCBI Taxonomy" id="1277351"/>
    <lineage>
        <taxon>Archaea</taxon>
        <taxon>Methanobacteriati</taxon>
        <taxon>Methanobacteriota</taxon>
        <taxon>Stenosarchaea group</taxon>
        <taxon>Methanomicrobia</taxon>
        <taxon>Methanomicrobiales</taxon>
        <taxon>Methanospirillaceae</taxon>
        <taxon>Methanospirillum</taxon>
    </lineage>
</organism>
<dbReference type="EMBL" id="QGMZ01000008">
    <property type="protein sequence ID" value="PWR75707.1"/>
    <property type="molecule type" value="Genomic_DNA"/>
</dbReference>
<name>A0A2V2NH28_9EURY</name>
<dbReference type="InterPro" id="IPR051685">
    <property type="entry name" value="Ycf3/AcsC/BcsC/TPR_MFPF"/>
</dbReference>
<dbReference type="AlphaFoldDB" id="A0A2V2NH28"/>
<evidence type="ECO:0000256" key="4">
    <source>
        <dbReference type="SAM" id="MobiDB-lite"/>
    </source>
</evidence>
<dbReference type="InterPro" id="IPR013783">
    <property type="entry name" value="Ig-like_fold"/>
</dbReference>
<dbReference type="Pfam" id="PF13432">
    <property type="entry name" value="TPR_16"/>
    <property type="match status" value="1"/>
</dbReference>
<dbReference type="Pfam" id="PF12863">
    <property type="entry name" value="DUF3821"/>
    <property type="match status" value="1"/>
</dbReference>
<feature type="repeat" description="TPR" evidence="3">
    <location>
        <begin position="460"/>
        <end position="493"/>
    </location>
</feature>
<evidence type="ECO:0000313" key="6">
    <source>
        <dbReference type="EMBL" id="PWR75707.1"/>
    </source>
</evidence>
<feature type="region of interest" description="Disordered" evidence="4">
    <location>
        <begin position="575"/>
        <end position="597"/>
    </location>
</feature>
<dbReference type="SMART" id="SM00028">
    <property type="entry name" value="TPR"/>
    <property type="match status" value="4"/>
</dbReference>
<gene>
    <name evidence="6" type="ORF">DLD82_03760</name>
</gene>
<evidence type="ECO:0000259" key="5">
    <source>
        <dbReference type="Pfam" id="PF12863"/>
    </source>
</evidence>
<dbReference type="Gene3D" id="1.25.40.10">
    <property type="entry name" value="Tetratricopeptide repeat domain"/>
    <property type="match status" value="1"/>
</dbReference>
<evidence type="ECO:0000256" key="3">
    <source>
        <dbReference type="PROSITE-ProRule" id="PRU00339"/>
    </source>
</evidence>
<dbReference type="InterPro" id="IPR024277">
    <property type="entry name" value="DUF3821"/>
</dbReference>
<dbReference type="SUPFAM" id="SSF49299">
    <property type="entry name" value="PKD domain"/>
    <property type="match status" value="1"/>
</dbReference>
<sequence>MDILNGVYMHNKAYWMVVCLLMLVLISVSFPATAVINKISPGNEVFIGESGLDLTGYINKPVMIGWYDDPCGLSKTKEEDVTDPVYSLSEDGKTVIYGGTIGERSYGCIPPEDASPSDIQKIEDPADFFVDPDLFFAKDGEWYLWDGKNHGDLVFTLVEPSISMKILDGSSGEDISGKKTSKGNYVNFLIETNMGSATGRTGYTPDDAPFTISLKQGENGEIITEVPGKNNQMISLENLPIDSKEWYWVGTDEGHTKVGSDDGWNTGDEAYAPGKYLVWVSSNLNDLYDNFRAPDGSPYTGRSVSPAKIVEIIANDRSTNGVVQDTTPVQTIVPGKEQKVLGVPDDLEPIEDTKVVAQKIEVTERSNLPVTANFLGYLDLITSDEFNKKSPSSGSHDLQWDKKADNAAMIESDSEFFQEEGRTPPVSYYIDMGNYLIGMERYKDAEDAFETALSKDDRNIDVIIGLGMVKFYLGSYPFAVSTFDDAIKLDARNVLALTYKAVSQANADNLDGALVSIEKATTYGPSDALAWYYAAVIYAQAGDMEKAGSAIQKASALKPDNTYIQVLYDEIAPSDISPSNQESQKKGLSHVTSGSGSTITDLTSDMQSFKGISGFGAIFDAEKEQIGTKTIIRYSERDNIDSGVPVEYHVEIIADPTEGPAPLNVHFSDESSATGGITPIQWTWKSNQKKYSGRDYTHTFYLPGTYQVDWEIRWSDGKVSSSTAYTRLSISVQDTLSDDSEDFTQGTN</sequence>
<evidence type="ECO:0000256" key="2">
    <source>
        <dbReference type="ARBA" id="ARBA00022803"/>
    </source>
</evidence>
<reference evidence="6 7" key="1">
    <citation type="submission" date="2018-05" db="EMBL/GenBank/DDBJ databases">
        <title>Draft genome of Methanospirillum stamsii Pt1.</title>
        <authorList>
            <person name="Dueholm M.S."/>
            <person name="Nielsen P.H."/>
            <person name="Bakmann L.F."/>
            <person name="Otzen D.E."/>
        </authorList>
    </citation>
    <scope>NUCLEOTIDE SEQUENCE [LARGE SCALE GENOMIC DNA]</scope>
    <source>
        <strain evidence="6 7">Pt1</strain>
    </source>
</reference>
<accession>A0A2V2NH28</accession>
<dbReference type="PROSITE" id="PS50005">
    <property type="entry name" value="TPR"/>
    <property type="match status" value="3"/>
</dbReference>
<dbReference type="PANTHER" id="PTHR44943:SF8">
    <property type="entry name" value="TPR REPEAT-CONTAINING PROTEIN MJ0263"/>
    <property type="match status" value="1"/>
</dbReference>
<dbReference type="Gene3D" id="2.60.40.10">
    <property type="entry name" value="Immunoglobulins"/>
    <property type="match status" value="1"/>
</dbReference>
<evidence type="ECO:0000313" key="7">
    <source>
        <dbReference type="Proteomes" id="UP000245934"/>
    </source>
</evidence>
<dbReference type="InterPro" id="IPR035986">
    <property type="entry name" value="PKD_dom_sf"/>
</dbReference>
<keyword evidence="2 3" id="KW-0802">TPR repeat</keyword>
<comment type="caution">
    <text evidence="6">The sequence shown here is derived from an EMBL/GenBank/DDBJ whole genome shotgun (WGS) entry which is preliminary data.</text>
</comment>
<evidence type="ECO:0000256" key="1">
    <source>
        <dbReference type="ARBA" id="ARBA00022737"/>
    </source>
</evidence>
<dbReference type="InterPro" id="IPR011990">
    <property type="entry name" value="TPR-like_helical_dom_sf"/>
</dbReference>
<dbReference type="SUPFAM" id="SSF48452">
    <property type="entry name" value="TPR-like"/>
    <property type="match status" value="1"/>
</dbReference>
<keyword evidence="1" id="KW-0677">Repeat</keyword>
<proteinExistence type="predicted"/>
<dbReference type="InterPro" id="IPR019734">
    <property type="entry name" value="TPR_rpt"/>
</dbReference>
<dbReference type="PANTHER" id="PTHR44943">
    <property type="entry name" value="CELLULOSE SYNTHASE OPERON PROTEIN C"/>
    <property type="match status" value="1"/>
</dbReference>
<feature type="repeat" description="TPR" evidence="3">
    <location>
        <begin position="426"/>
        <end position="459"/>
    </location>
</feature>